<gene>
    <name evidence="1" type="ordered locus">MODMU_2491</name>
</gene>
<dbReference type="HOGENOM" id="CLU_1259926_0_0_11"/>
<proteinExistence type="predicted"/>
<dbReference type="eggNOG" id="ENOG5032RHR">
    <property type="taxonomic scope" value="Bacteria"/>
</dbReference>
<dbReference type="AlphaFoldDB" id="I4EX07"/>
<dbReference type="PATRIC" id="fig|477641.3.peg.2369"/>
<dbReference type="OrthoDB" id="883703at2"/>
<organism evidence="1 2">
    <name type="scientific">Modestobacter italicus (strain DSM 44449 / CECT 9708 / BC 501)</name>
    <dbReference type="NCBI Taxonomy" id="2732864"/>
    <lineage>
        <taxon>Bacteria</taxon>
        <taxon>Bacillati</taxon>
        <taxon>Actinomycetota</taxon>
        <taxon>Actinomycetes</taxon>
        <taxon>Geodermatophilales</taxon>
        <taxon>Geodermatophilaceae</taxon>
        <taxon>Modestobacter</taxon>
    </lineage>
</organism>
<accession>I4EX07</accession>
<dbReference type="Proteomes" id="UP000006461">
    <property type="component" value="Chromosome"/>
</dbReference>
<dbReference type="EMBL" id="FO203431">
    <property type="protein sequence ID" value="CCH87920.1"/>
    <property type="molecule type" value="Genomic_DNA"/>
</dbReference>
<dbReference type="KEGG" id="mmar:MODMU_2491"/>
<protein>
    <submittedName>
        <fullName evidence="1">Uncharacterized protein</fullName>
    </submittedName>
</protein>
<evidence type="ECO:0000313" key="2">
    <source>
        <dbReference type="Proteomes" id="UP000006461"/>
    </source>
</evidence>
<dbReference type="STRING" id="477641.MODMU_2491"/>
<name>I4EX07_MODI5</name>
<evidence type="ECO:0000313" key="1">
    <source>
        <dbReference type="EMBL" id="CCH87920.1"/>
    </source>
</evidence>
<reference evidence="1 2" key="1">
    <citation type="journal article" date="2012" name="J. Bacteriol.">
        <title>Genome Sequence of Radiation-Resistant Modestobacter marinus Strain BC501, a Representative Actinobacterium That Thrives on Calcareous Stone Surfaces.</title>
        <authorList>
            <person name="Normand P."/>
            <person name="Gury J."/>
            <person name="Pujic P."/>
            <person name="Chouaia B."/>
            <person name="Crotti E."/>
            <person name="Brusetti L."/>
            <person name="Daffonchio D."/>
            <person name="Vacherie B."/>
            <person name="Barbe V."/>
            <person name="Medigue C."/>
            <person name="Calteau A."/>
            <person name="Ghodhbane-Gtari F."/>
            <person name="Essoussi I."/>
            <person name="Nouioui I."/>
            <person name="Abbassi-Ghozzi I."/>
            <person name="Gtari M."/>
        </authorList>
    </citation>
    <scope>NUCLEOTIDE SEQUENCE [LARGE SCALE GENOMIC DNA]</scope>
    <source>
        <strain evidence="2">BC 501</strain>
    </source>
</reference>
<sequence length="211" mass="21544">MHDIDRALFEMDGEDEWGEAEGGMYESTEMELAGEFLELAGEQELDRFLGKLLSSAVGAGKAFLGSDAGKAVGGLLKGAAKQVLPQIGRAVGDFIAPGTGGQIGGQLASSVGAKLGLELEGLSAEDRELEAARAFVRFADETAQIAEAAPPSVPPTTAAAHAATVAAQHQLPGLAPVVRALRPPGSGGGPRPGAATGRWVRRGSTIVLHNV</sequence>
<keyword evidence="2" id="KW-1185">Reference proteome</keyword>